<dbReference type="PANTHER" id="PTHR30126:SF88">
    <property type="entry name" value="TRANSCRIPTIONAL REGULATOR-RELATED"/>
    <property type="match status" value="1"/>
</dbReference>
<keyword evidence="2" id="KW-0805">Transcription regulation</keyword>
<evidence type="ECO:0000313" key="8">
    <source>
        <dbReference type="Proteomes" id="UP001158049"/>
    </source>
</evidence>
<dbReference type="InterPro" id="IPR000847">
    <property type="entry name" value="LysR_HTH_N"/>
</dbReference>
<gene>
    <name evidence="7" type="ORF">SAMN06295970_11759</name>
</gene>
<evidence type="ECO:0000259" key="6">
    <source>
        <dbReference type="PROSITE" id="PS50931"/>
    </source>
</evidence>
<dbReference type="InterPro" id="IPR036388">
    <property type="entry name" value="WH-like_DNA-bd_sf"/>
</dbReference>
<dbReference type="Gene3D" id="1.10.10.10">
    <property type="entry name" value="Winged helix-like DNA-binding domain superfamily/Winged helix DNA-binding domain"/>
    <property type="match status" value="1"/>
</dbReference>
<evidence type="ECO:0000256" key="3">
    <source>
        <dbReference type="ARBA" id="ARBA00023125"/>
    </source>
</evidence>
<dbReference type="RefSeq" id="WP_283443959.1">
    <property type="nucleotide sequence ID" value="NZ_FXUL01000017.1"/>
</dbReference>
<keyword evidence="8" id="KW-1185">Reference proteome</keyword>
<evidence type="ECO:0000256" key="4">
    <source>
        <dbReference type="ARBA" id="ARBA00023163"/>
    </source>
</evidence>
<dbReference type="CDD" id="cd05466">
    <property type="entry name" value="PBP2_LTTR_substrate"/>
    <property type="match status" value="1"/>
</dbReference>
<sequence>MEMAPKGVDGNDIDDTSNRGDSSSPKAYLQAPVTTLKQWVFFHAVVECGSFAAAAESLEVSQPTISYTIARLEEILDVALLRLDGRKSQLTDAGRELLKRSRFLLSEAAALEKLARVVRDGVKPEIRLAVVHGFPTRLLIPALRRFSSQHGNAQVRLTEASAAEIRRMLHNDEADITISNVVPQGFLGNVLTQIEYVPVAHPAHPLFRLDRELGADDLNGEIQIISPAEHMVHNVDLAGSLPTAQKHWYVSNFETAISAICEGIGYGWVAINRISDSLKNGKLKILPLQPNSTYIQKFFLIRANHSGQSNDTDELTKLLHEAAESAGGEKI</sequence>
<comment type="caution">
    <text evidence="7">The sequence shown here is derived from an EMBL/GenBank/DDBJ whole genome shotgun (WGS) entry which is preliminary data.</text>
</comment>
<dbReference type="PANTHER" id="PTHR30126">
    <property type="entry name" value="HTH-TYPE TRANSCRIPTIONAL REGULATOR"/>
    <property type="match status" value="1"/>
</dbReference>
<dbReference type="Gene3D" id="3.40.190.290">
    <property type="match status" value="1"/>
</dbReference>
<dbReference type="PROSITE" id="PS50931">
    <property type="entry name" value="HTH_LYSR"/>
    <property type="match status" value="1"/>
</dbReference>
<dbReference type="EMBL" id="FXUL01000017">
    <property type="protein sequence ID" value="SMP71724.1"/>
    <property type="molecule type" value="Genomic_DNA"/>
</dbReference>
<dbReference type="PRINTS" id="PR00039">
    <property type="entry name" value="HTHLYSR"/>
</dbReference>
<feature type="domain" description="HTH lysR-type" evidence="6">
    <location>
        <begin position="34"/>
        <end position="91"/>
    </location>
</feature>
<evidence type="ECO:0000256" key="1">
    <source>
        <dbReference type="ARBA" id="ARBA00009437"/>
    </source>
</evidence>
<keyword evidence="3 7" id="KW-0238">DNA-binding</keyword>
<accession>A0ABY1QIB6</accession>
<evidence type="ECO:0000256" key="5">
    <source>
        <dbReference type="SAM" id="MobiDB-lite"/>
    </source>
</evidence>
<organism evidence="7 8">
    <name type="scientific">Noviherbaspirillum suwonense</name>
    <dbReference type="NCBI Taxonomy" id="1224511"/>
    <lineage>
        <taxon>Bacteria</taxon>
        <taxon>Pseudomonadati</taxon>
        <taxon>Pseudomonadota</taxon>
        <taxon>Betaproteobacteria</taxon>
        <taxon>Burkholderiales</taxon>
        <taxon>Oxalobacteraceae</taxon>
        <taxon>Noviherbaspirillum</taxon>
    </lineage>
</organism>
<comment type="similarity">
    <text evidence="1">Belongs to the LysR transcriptional regulatory family.</text>
</comment>
<evidence type="ECO:0000256" key="2">
    <source>
        <dbReference type="ARBA" id="ARBA00023015"/>
    </source>
</evidence>
<dbReference type="GO" id="GO:0003677">
    <property type="term" value="F:DNA binding"/>
    <property type="evidence" value="ECO:0007669"/>
    <property type="project" value="UniProtKB-KW"/>
</dbReference>
<dbReference type="InterPro" id="IPR036390">
    <property type="entry name" value="WH_DNA-bd_sf"/>
</dbReference>
<protein>
    <submittedName>
        <fullName evidence="7">DNA-binding transcriptional regulator, LysR family</fullName>
    </submittedName>
</protein>
<feature type="region of interest" description="Disordered" evidence="5">
    <location>
        <begin position="1"/>
        <end position="26"/>
    </location>
</feature>
<reference evidence="7 8" key="1">
    <citation type="submission" date="2017-05" db="EMBL/GenBank/DDBJ databases">
        <authorList>
            <person name="Varghese N."/>
            <person name="Submissions S."/>
        </authorList>
    </citation>
    <scope>NUCLEOTIDE SEQUENCE [LARGE SCALE GENOMIC DNA]</scope>
    <source>
        <strain evidence="7 8">DSM 26001</strain>
    </source>
</reference>
<dbReference type="Pfam" id="PF03466">
    <property type="entry name" value="LysR_substrate"/>
    <property type="match status" value="1"/>
</dbReference>
<dbReference type="SUPFAM" id="SSF53850">
    <property type="entry name" value="Periplasmic binding protein-like II"/>
    <property type="match status" value="1"/>
</dbReference>
<dbReference type="Proteomes" id="UP001158049">
    <property type="component" value="Unassembled WGS sequence"/>
</dbReference>
<dbReference type="SUPFAM" id="SSF46785">
    <property type="entry name" value="Winged helix' DNA-binding domain"/>
    <property type="match status" value="1"/>
</dbReference>
<evidence type="ECO:0000313" key="7">
    <source>
        <dbReference type="EMBL" id="SMP71724.1"/>
    </source>
</evidence>
<keyword evidence="4" id="KW-0804">Transcription</keyword>
<name>A0ABY1QIB6_9BURK</name>
<dbReference type="InterPro" id="IPR005119">
    <property type="entry name" value="LysR_subst-bd"/>
</dbReference>
<proteinExistence type="inferred from homology"/>
<dbReference type="Pfam" id="PF00126">
    <property type="entry name" value="HTH_1"/>
    <property type="match status" value="1"/>
</dbReference>